<dbReference type="RefSeq" id="WP_153487476.1">
    <property type="nucleotide sequence ID" value="NZ_VDEQ01000382.1"/>
</dbReference>
<reference evidence="2 3" key="1">
    <citation type="submission" date="2019-06" db="EMBL/GenBank/DDBJ databases">
        <title>Comparative genomics and metabolomics analyses of clavulanic acid producing Streptomyces species provides insight into specialized metabolism and evolution of beta-lactam biosynthetic gene clusters.</title>
        <authorList>
            <person name="Moore M.A."/>
            <person name="Cruz-Morales P."/>
            <person name="Barona Gomez F."/>
            <person name="Kapil T."/>
        </authorList>
    </citation>
    <scope>NUCLEOTIDE SEQUENCE [LARGE SCALE GENOMIC DNA]</scope>
    <source>
        <strain evidence="2 3">T-272</strain>
    </source>
</reference>
<evidence type="ECO:0000313" key="3">
    <source>
        <dbReference type="Proteomes" id="UP000460558"/>
    </source>
</evidence>
<keyword evidence="3" id="KW-1185">Reference proteome</keyword>
<gene>
    <name evidence="2" type="ORF">FFZ77_31510</name>
</gene>
<dbReference type="Proteomes" id="UP000460558">
    <property type="component" value="Unassembled WGS sequence"/>
</dbReference>
<protein>
    <submittedName>
        <fullName evidence="2">Uncharacterized protein</fullName>
    </submittedName>
</protein>
<accession>A0ABW9P370</accession>
<organism evidence="2 3">
    <name type="scientific">Streptomyces katsurahamanus</name>
    <dbReference type="NCBI Taxonomy" id="2577098"/>
    <lineage>
        <taxon>Bacteria</taxon>
        <taxon>Bacillati</taxon>
        <taxon>Actinomycetota</taxon>
        <taxon>Actinomycetes</taxon>
        <taxon>Kitasatosporales</taxon>
        <taxon>Streptomycetaceae</taxon>
        <taxon>Streptomyces</taxon>
    </lineage>
</organism>
<sequence length="387" mass="41192">MPAARVSSAVMTHPVRRAQAEELCARLGLGGLAMDPDPDGDPSALRTALVAWSRIAEGATHQLMIQDDVAAPRDLLDLVAHCADRFPDDALAYYTNWHARNGAAARLAALAGAGWVRAVPEEFTPTLAIVLPVALADAFRAYAGKTGERHDDEVMAAFLRQDGRRSALLAVPTVTEHTGTSSINGHAAQGVRKAVCPAGSDDARPALTRGWVLEELDWLPYMRYGAGFIRLPGQDATPDARSHFTWREALPRTGLTEELIQETARRERPEDTAAAVRKVFGESFADELWIHCLLLGRQAEAAARRHAPAAAGTPTATAGTPTATAGTPTAAEERLKAAAVSTVGVAGLSPERRPEVDQAHTELFSAYAWSAVRSGAALLDGAPADRR</sequence>
<proteinExistence type="predicted"/>
<feature type="region of interest" description="Disordered" evidence="1">
    <location>
        <begin position="305"/>
        <end position="329"/>
    </location>
</feature>
<name>A0ABW9P370_9ACTN</name>
<evidence type="ECO:0000256" key="1">
    <source>
        <dbReference type="SAM" id="MobiDB-lite"/>
    </source>
</evidence>
<dbReference type="EMBL" id="VDEQ01000382">
    <property type="protein sequence ID" value="MQS39946.1"/>
    <property type="molecule type" value="Genomic_DNA"/>
</dbReference>
<comment type="caution">
    <text evidence="2">The sequence shown here is derived from an EMBL/GenBank/DDBJ whole genome shotgun (WGS) entry which is preliminary data.</text>
</comment>
<evidence type="ECO:0000313" key="2">
    <source>
        <dbReference type="EMBL" id="MQS39946.1"/>
    </source>
</evidence>
<feature type="compositionally biased region" description="Low complexity" evidence="1">
    <location>
        <begin position="308"/>
        <end position="329"/>
    </location>
</feature>